<evidence type="ECO:0000313" key="10">
    <source>
        <dbReference type="EMBL" id="KFD72831.1"/>
    </source>
</evidence>
<dbReference type="EMBL" id="KL367475">
    <property type="protein sequence ID" value="KFD72831.1"/>
    <property type="molecule type" value="Genomic_DNA"/>
</dbReference>
<keyword evidence="3" id="KW-0378">Hydrolase</keyword>
<feature type="non-terminal residue" evidence="10">
    <location>
        <position position="317"/>
    </location>
</feature>
<organism evidence="10">
    <name type="scientific">Trichuris suis</name>
    <name type="common">pig whipworm</name>
    <dbReference type="NCBI Taxonomy" id="68888"/>
    <lineage>
        <taxon>Eukaryota</taxon>
        <taxon>Metazoa</taxon>
        <taxon>Ecdysozoa</taxon>
        <taxon>Nematoda</taxon>
        <taxon>Enoplea</taxon>
        <taxon>Dorylaimia</taxon>
        <taxon>Trichinellida</taxon>
        <taxon>Trichuridae</taxon>
        <taxon>Trichuris</taxon>
    </lineage>
</organism>
<evidence type="ECO:0000256" key="6">
    <source>
        <dbReference type="ARBA" id="ARBA00034908"/>
    </source>
</evidence>
<protein>
    <recommendedName>
        <fullName evidence="5">Actin maturation protease</fullName>
    </recommendedName>
    <alternativeName>
        <fullName evidence="6">Actin aminopeptidase ACTMAP</fullName>
    </alternativeName>
</protein>
<keyword evidence="8" id="KW-0812">Transmembrane</keyword>
<proteinExistence type="inferred from homology"/>
<name>A0A085NTN5_9BILA</name>
<evidence type="ECO:0000256" key="8">
    <source>
        <dbReference type="SAM" id="Phobius"/>
    </source>
</evidence>
<keyword evidence="2" id="KW-0645">Protease</keyword>
<evidence type="ECO:0000313" key="9">
    <source>
        <dbReference type="EMBL" id="KFD46311.1"/>
    </source>
</evidence>
<dbReference type="GO" id="GO:0006508">
    <property type="term" value="P:proteolysis"/>
    <property type="evidence" value="ECO:0007669"/>
    <property type="project" value="UniProtKB-KW"/>
</dbReference>
<dbReference type="GO" id="GO:0004177">
    <property type="term" value="F:aminopeptidase activity"/>
    <property type="evidence" value="ECO:0007669"/>
    <property type="project" value="UniProtKB-KW"/>
</dbReference>
<comment type="catalytic activity">
    <reaction evidence="7">
        <text>N-terminal N(alpha)-acetyl-L-cysteinyl-L-aspartyl-[protein] + H2O = N-terminal L-aspartyl-[protein] + N-acetyl-L-cysteine</text>
        <dbReference type="Rhea" id="RHEA:74579"/>
        <dbReference type="Rhea" id="RHEA-COMP:12669"/>
        <dbReference type="Rhea" id="RHEA-COMP:18395"/>
        <dbReference type="ChEBI" id="CHEBI:15377"/>
        <dbReference type="ChEBI" id="CHEBI:64720"/>
        <dbReference type="ChEBI" id="CHEBI:78236"/>
        <dbReference type="ChEBI" id="CHEBI:193599"/>
    </reaction>
    <physiologicalReaction direction="left-to-right" evidence="7">
        <dbReference type="Rhea" id="RHEA:74580"/>
    </physiologicalReaction>
</comment>
<evidence type="ECO:0000313" key="11">
    <source>
        <dbReference type="Proteomes" id="UP000030764"/>
    </source>
</evidence>
<dbReference type="Proteomes" id="UP000030758">
    <property type="component" value="Unassembled WGS sequence"/>
</dbReference>
<keyword evidence="1" id="KW-0031">Aminopeptidase</keyword>
<evidence type="ECO:0000256" key="3">
    <source>
        <dbReference type="ARBA" id="ARBA00022801"/>
    </source>
</evidence>
<keyword evidence="11" id="KW-1185">Reference proteome</keyword>
<evidence type="ECO:0000256" key="4">
    <source>
        <dbReference type="ARBA" id="ARBA00034725"/>
    </source>
</evidence>
<dbReference type="Pfam" id="PF21646">
    <property type="entry name" value="ACTMAP-like_C"/>
    <property type="match status" value="1"/>
</dbReference>
<dbReference type="PANTHER" id="PTHR28631">
    <property type="entry name" value="UPF0692 PROTEIN C19ORF54"/>
    <property type="match status" value="1"/>
</dbReference>
<evidence type="ECO:0000256" key="7">
    <source>
        <dbReference type="ARBA" id="ARBA00049041"/>
    </source>
</evidence>
<feature type="transmembrane region" description="Helical" evidence="8">
    <location>
        <begin position="21"/>
        <end position="41"/>
    </location>
</feature>
<sequence>LFGHYADGRHRHFERVPFKPSFALLCISCALGIYGIEYFLFLCSIERKLCYHIYPVRKMTTLHREADALAAEVVSSRASQILNTANGLATGLLYMFNNVKPTIQDGPQCGIVALYIAASCLEVPCLPTVEQIMQTAKHMGISHFGEILSAYWMAQLANRMLNCCAKVVDISELNYRKIVEHLLNNGPVLIPYDSDKNFEPCMKGGRNAHWCVVVGLFIVDLEVNDRNANLQWIKDAQIINARFAALNDDQMQVFIIAMHGKSRYPGVWNLHVLKDSNSNLFDLGRTGLTATKDQEFKWPKGGLAELRGKVVTLEAIC</sequence>
<dbReference type="Proteomes" id="UP000030764">
    <property type="component" value="Unassembled WGS sequence"/>
</dbReference>
<feature type="non-terminal residue" evidence="10">
    <location>
        <position position="1"/>
    </location>
</feature>
<dbReference type="EMBL" id="KL363379">
    <property type="protein sequence ID" value="KFD46311.1"/>
    <property type="molecule type" value="Genomic_DNA"/>
</dbReference>
<dbReference type="PANTHER" id="PTHR28631:SF1">
    <property type="entry name" value="ACTIN MATURATION PROTEASE"/>
    <property type="match status" value="1"/>
</dbReference>
<reference evidence="10 11" key="1">
    <citation type="journal article" date="2014" name="Nat. Genet.">
        <title>Genome and transcriptome of the porcine whipworm Trichuris suis.</title>
        <authorList>
            <person name="Jex A.R."/>
            <person name="Nejsum P."/>
            <person name="Schwarz E.M."/>
            <person name="Hu L."/>
            <person name="Young N.D."/>
            <person name="Hall R.S."/>
            <person name="Korhonen P.K."/>
            <person name="Liao S."/>
            <person name="Thamsborg S."/>
            <person name="Xia J."/>
            <person name="Xu P."/>
            <person name="Wang S."/>
            <person name="Scheerlinck J.P."/>
            <person name="Hofmann A."/>
            <person name="Sternberg P.W."/>
            <person name="Wang J."/>
            <person name="Gasser R.B."/>
        </authorList>
    </citation>
    <scope>NUCLEOTIDE SEQUENCE [LARGE SCALE GENOMIC DNA]</scope>
    <source>
        <strain evidence="10">DCEP-RM93F</strain>
        <strain evidence="9">DCEP-RM93M</strain>
    </source>
</reference>
<evidence type="ECO:0000256" key="1">
    <source>
        <dbReference type="ARBA" id="ARBA00022438"/>
    </source>
</evidence>
<keyword evidence="8" id="KW-1133">Transmembrane helix</keyword>
<dbReference type="AlphaFoldDB" id="A0A085NTN5"/>
<evidence type="ECO:0000256" key="5">
    <source>
        <dbReference type="ARBA" id="ARBA00034848"/>
    </source>
</evidence>
<dbReference type="InterPro" id="IPR040043">
    <property type="entry name" value="ACTMAP"/>
</dbReference>
<keyword evidence="8" id="KW-0472">Membrane</keyword>
<comment type="similarity">
    <text evidence="4">Belongs to the ACTMAP family.</text>
</comment>
<accession>A0A085NTN5</accession>
<gene>
    <name evidence="9" type="ORF">M513_12819</name>
    <name evidence="10" type="ORF">M514_12819</name>
</gene>
<evidence type="ECO:0000256" key="2">
    <source>
        <dbReference type="ARBA" id="ARBA00022670"/>
    </source>
</evidence>